<dbReference type="EMBL" id="VIGC01000008">
    <property type="protein sequence ID" value="TQE96466.1"/>
    <property type="molecule type" value="Genomic_DNA"/>
</dbReference>
<feature type="compositionally biased region" description="Pro residues" evidence="1">
    <location>
        <begin position="275"/>
        <end position="285"/>
    </location>
</feature>
<dbReference type="Proteomes" id="UP000317371">
    <property type="component" value="Unassembled WGS sequence"/>
</dbReference>
<dbReference type="RefSeq" id="WP_141609611.1">
    <property type="nucleotide sequence ID" value="NZ_VIGC02000008.1"/>
</dbReference>
<dbReference type="InParanoid" id="A0A540VI57"/>
<name>A0A540VI57_9CHLR</name>
<feature type="transmembrane region" description="Helical" evidence="2">
    <location>
        <begin position="292"/>
        <end position="317"/>
    </location>
</feature>
<proteinExistence type="predicted"/>
<evidence type="ECO:0000256" key="2">
    <source>
        <dbReference type="SAM" id="Phobius"/>
    </source>
</evidence>
<evidence type="ECO:0000313" key="3">
    <source>
        <dbReference type="EMBL" id="TQE96466.1"/>
    </source>
</evidence>
<dbReference type="AlphaFoldDB" id="A0A540VI57"/>
<keyword evidence="2" id="KW-1133">Transmembrane helix</keyword>
<accession>A0A540VI57</accession>
<organism evidence="3 4">
    <name type="scientific">Litorilinea aerophila</name>
    <dbReference type="NCBI Taxonomy" id="1204385"/>
    <lineage>
        <taxon>Bacteria</taxon>
        <taxon>Bacillati</taxon>
        <taxon>Chloroflexota</taxon>
        <taxon>Caldilineae</taxon>
        <taxon>Caldilineales</taxon>
        <taxon>Caldilineaceae</taxon>
        <taxon>Litorilinea</taxon>
    </lineage>
</organism>
<sequence length="323" mass="35701">MWKIKILLILSLLLYGCVPTTLAQSLESGAPLERLWVDMSMTPQLIDWFNNHARPDDIARVDHVSMIDLLEQVQVGRRLVVFKNVADAEVLLPHLADRMDIIGYNLEHGPANRPDEQADPVGSVRRMRALADQYGLRLALGPDHAFALSDGVAMAPYVDIFVLQIQRAQTEPETVRAFVLPLVRQLRQANPEIAISVQVRTEGDMDALQDLLASLEPQLDGLSILTSPNTVDIARRLLAAIRPDVPSPSPTPEPEPERPLPVDTQTPMPSVTPRRPTPIPTPPTTGMPTRSWFVPVGLLVMGVLLGGLITTAALYAYQNVRRR</sequence>
<reference evidence="3 4" key="1">
    <citation type="submission" date="2019-06" db="EMBL/GenBank/DDBJ databases">
        <title>Genome sequence of Litorilinea aerophila BAA-2444.</title>
        <authorList>
            <person name="Maclea K.S."/>
            <person name="Maurais E.G."/>
            <person name="Iannazzi L.C."/>
        </authorList>
    </citation>
    <scope>NUCLEOTIDE SEQUENCE [LARGE SCALE GENOMIC DNA]</scope>
    <source>
        <strain evidence="3 4">ATCC BAA-2444</strain>
    </source>
</reference>
<dbReference type="PROSITE" id="PS51257">
    <property type="entry name" value="PROKAR_LIPOPROTEIN"/>
    <property type="match status" value="1"/>
</dbReference>
<keyword evidence="2" id="KW-0812">Transmembrane</keyword>
<keyword evidence="2" id="KW-0472">Membrane</keyword>
<gene>
    <name evidence="3" type="ORF">FKZ61_08235</name>
</gene>
<comment type="caution">
    <text evidence="3">The sequence shown here is derived from an EMBL/GenBank/DDBJ whole genome shotgun (WGS) entry which is preliminary data.</text>
</comment>
<evidence type="ECO:0000256" key="1">
    <source>
        <dbReference type="SAM" id="MobiDB-lite"/>
    </source>
</evidence>
<protein>
    <submittedName>
        <fullName evidence="3">Uncharacterized protein</fullName>
    </submittedName>
</protein>
<evidence type="ECO:0000313" key="4">
    <source>
        <dbReference type="Proteomes" id="UP000317371"/>
    </source>
</evidence>
<keyword evidence="4" id="KW-1185">Reference proteome</keyword>
<feature type="region of interest" description="Disordered" evidence="1">
    <location>
        <begin position="242"/>
        <end position="288"/>
    </location>
</feature>